<sequence>MKRKHLAALGTSLALIAALTACSSGDAEEPTTENEDTTSSDTAAEEGGLSNEAGDSAEEESPAEEGSDGASAGSSEVEIVVDGENVVLENPQVQCGENNGTFAIAVTADNLDAESGDAFGALLTTDENPTVNSVALSRSEGVSVAYTEGLDGSADVTVDGKTYTISGSALGLDLNDPTSTDNVDFSFTVTCP</sequence>
<dbReference type="InterPro" id="IPR008691">
    <property type="entry name" value="LpqH"/>
</dbReference>
<organism evidence="5 6">
    <name type="scientific">Gulosibacter chungangensis</name>
    <dbReference type="NCBI Taxonomy" id="979746"/>
    <lineage>
        <taxon>Bacteria</taxon>
        <taxon>Bacillati</taxon>
        <taxon>Actinomycetota</taxon>
        <taxon>Actinomycetes</taxon>
        <taxon>Micrococcales</taxon>
        <taxon>Microbacteriaceae</taxon>
        <taxon>Gulosibacter</taxon>
    </lineage>
</organism>
<feature type="chain" id="PRO_5029757063" evidence="4">
    <location>
        <begin position="28"/>
        <end position="192"/>
    </location>
</feature>
<evidence type="ECO:0000256" key="3">
    <source>
        <dbReference type="SAM" id="MobiDB-lite"/>
    </source>
</evidence>
<dbReference type="OrthoDB" id="5123037at2"/>
<reference evidence="5 6" key="1">
    <citation type="submission" date="2019-09" db="EMBL/GenBank/DDBJ databases">
        <title>Phylogeny of genus Pseudoclavibacter and closely related genus.</title>
        <authorList>
            <person name="Li Y."/>
        </authorList>
    </citation>
    <scope>NUCLEOTIDE SEQUENCE [LARGE SCALE GENOMIC DNA]</scope>
    <source>
        <strain evidence="5 6">KCTC 13959</strain>
    </source>
</reference>
<dbReference type="RefSeq" id="WP_158053220.1">
    <property type="nucleotide sequence ID" value="NZ_WBKB01000010.1"/>
</dbReference>
<dbReference type="Pfam" id="PF05481">
    <property type="entry name" value="Myco_19_kDa"/>
    <property type="match status" value="1"/>
</dbReference>
<dbReference type="Proteomes" id="UP000433493">
    <property type="component" value="Unassembled WGS sequence"/>
</dbReference>
<feature type="compositionally biased region" description="Acidic residues" evidence="3">
    <location>
        <begin position="26"/>
        <end position="38"/>
    </location>
</feature>
<feature type="compositionally biased region" description="Acidic residues" evidence="3">
    <location>
        <begin position="55"/>
        <end position="67"/>
    </location>
</feature>
<dbReference type="AlphaFoldDB" id="A0A7J5B7T1"/>
<name>A0A7J5B7T1_9MICO</name>
<dbReference type="EMBL" id="WBKB01000010">
    <property type="protein sequence ID" value="KAB1641183.1"/>
    <property type="molecule type" value="Genomic_DNA"/>
</dbReference>
<protein>
    <submittedName>
        <fullName evidence="5">Lipoprotein LpqH</fullName>
    </submittedName>
</protein>
<evidence type="ECO:0000313" key="6">
    <source>
        <dbReference type="Proteomes" id="UP000433493"/>
    </source>
</evidence>
<evidence type="ECO:0000256" key="4">
    <source>
        <dbReference type="SAM" id="SignalP"/>
    </source>
</evidence>
<accession>A0A7J5B7T1</accession>
<dbReference type="GO" id="GO:0016020">
    <property type="term" value="C:membrane"/>
    <property type="evidence" value="ECO:0007669"/>
    <property type="project" value="InterPro"/>
</dbReference>
<keyword evidence="1" id="KW-1003">Cell membrane</keyword>
<keyword evidence="2" id="KW-0472">Membrane</keyword>
<evidence type="ECO:0000313" key="5">
    <source>
        <dbReference type="EMBL" id="KAB1641183.1"/>
    </source>
</evidence>
<keyword evidence="5" id="KW-0449">Lipoprotein</keyword>
<evidence type="ECO:0000256" key="1">
    <source>
        <dbReference type="ARBA" id="ARBA00022475"/>
    </source>
</evidence>
<proteinExistence type="predicted"/>
<keyword evidence="4" id="KW-0732">Signal</keyword>
<comment type="caution">
    <text evidence="5">The sequence shown here is derived from an EMBL/GenBank/DDBJ whole genome shotgun (WGS) entry which is preliminary data.</text>
</comment>
<feature type="region of interest" description="Disordered" evidence="3">
    <location>
        <begin position="23"/>
        <end position="75"/>
    </location>
</feature>
<feature type="signal peptide" evidence="4">
    <location>
        <begin position="1"/>
        <end position="27"/>
    </location>
</feature>
<keyword evidence="6" id="KW-1185">Reference proteome</keyword>
<gene>
    <name evidence="5" type="ORF">F8O05_13205</name>
</gene>
<evidence type="ECO:0000256" key="2">
    <source>
        <dbReference type="ARBA" id="ARBA00023136"/>
    </source>
</evidence>
<dbReference type="PROSITE" id="PS51257">
    <property type="entry name" value="PROKAR_LIPOPROTEIN"/>
    <property type="match status" value="1"/>
</dbReference>